<dbReference type="Proteomes" id="UP000821865">
    <property type="component" value="Chromosome 2"/>
</dbReference>
<sequence length="117" mass="13221">MNPIWSEITVRHAVVLRYLSARAYEHIRSSGLLHLPCRSTLERFLGSSRKDVGVTDLIKQRLSAELASYTNAQSKTCSLIVDEMRVKPRLLHLKQRDAFVGEVDYGDCSPQKLPGKP</sequence>
<evidence type="ECO:0000313" key="2">
    <source>
        <dbReference type="Proteomes" id="UP000821865"/>
    </source>
</evidence>
<accession>A0ACB8D9Z2</accession>
<evidence type="ECO:0000313" key="1">
    <source>
        <dbReference type="EMBL" id="KAH7965039.1"/>
    </source>
</evidence>
<comment type="caution">
    <text evidence="1">The sequence shown here is derived from an EMBL/GenBank/DDBJ whole genome shotgun (WGS) entry which is preliminary data.</text>
</comment>
<reference evidence="1" key="1">
    <citation type="submission" date="2020-05" db="EMBL/GenBank/DDBJ databases">
        <title>Large-scale comparative analyses of tick genomes elucidate their genetic diversity and vector capacities.</title>
        <authorList>
            <person name="Jia N."/>
            <person name="Wang J."/>
            <person name="Shi W."/>
            <person name="Du L."/>
            <person name="Sun Y."/>
            <person name="Zhan W."/>
            <person name="Jiang J."/>
            <person name="Wang Q."/>
            <person name="Zhang B."/>
            <person name="Ji P."/>
            <person name="Sakyi L.B."/>
            <person name="Cui X."/>
            <person name="Yuan T."/>
            <person name="Jiang B."/>
            <person name="Yang W."/>
            <person name="Lam T.T.-Y."/>
            <person name="Chang Q."/>
            <person name="Ding S."/>
            <person name="Wang X."/>
            <person name="Zhu J."/>
            <person name="Ruan X."/>
            <person name="Zhao L."/>
            <person name="Wei J."/>
            <person name="Que T."/>
            <person name="Du C."/>
            <person name="Cheng J."/>
            <person name="Dai P."/>
            <person name="Han X."/>
            <person name="Huang E."/>
            <person name="Gao Y."/>
            <person name="Liu J."/>
            <person name="Shao H."/>
            <person name="Ye R."/>
            <person name="Li L."/>
            <person name="Wei W."/>
            <person name="Wang X."/>
            <person name="Wang C."/>
            <person name="Yang T."/>
            <person name="Huo Q."/>
            <person name="Li W."/>
            <person name="Guo W."/>
            <person name="Chen H."/>
            <person name="Zhou L."/>
            <person name="Ni X."/>
            <person name="Tian J."/>
            <person name="Zhou Y."/>
            <person name="Sheng Y."/>
            <person name="Liu T."/>
            <person name="Pan Y."/>
            <person name="Xia L."/>
            <person name="Li J."/>
            <person name="Zhao F."/>
            <person name="Cao W."/>
        </authorList>
    </citation>
    <scope>NUCLEOTIDE SEQUENCE</scope>
    <source>
        <strain evidence="1">Dsil-2018</strain>
    </source>
</reference>
<protein>
    <submittedName>
        <fullName evidence="1">Uncharacterized protein</fullName>
    </submittedName>
</protein>
<keyword evidence="2" id="KW-1185">Reference proteome</keyword>
<name>A0ACB8D9Z2_DERSI</name>
<organism evidence="1 2">
    <name type="scientific">Dermacentor silvarum</name>
    <name type="common">Tick</name>
    <dbReference type="NCBI Taxonomy" id="543639"/>
    <lineage>
        <taxon>Eukaryota</taxon>
        <taxon>Metazoa</taxon>
        <taxon>Ecdysozoa</taxon>
        <taxon>Arthropoda</taxon>
        <taxon>Chelicerata</taxon>
        <taxon>Arachnida</taxon>
        <taxon>Acari</taxon>
        <taxon>Parasitiformes</taxon>
        <taxon>Ixodida</taxon>
        <taxon>Ixodoidea</taxon>
        <taxon>Ixodidae</taxon>
        <taxon>Rhipicephalinae</taxon>
        <taxon>Dermacentor</taxon>
    </lineage>
</organism>
<dbReference type="EMBL" id="CM023471">
    <property type="protein sequence ID" value="KAH7965039.1"/>
    <property type="molecule type" value="Genomic_DNA"/>
</dbReference>
<proteinExistence type="predicted"/>
<gene>
    <name evidence="1" type="ORF">HPB49_002889</name>
</gene>